<keyword evidence="10" id="KW-0573">Peptidoglycan synthesis</keyword>
<comment type="similarity">
    <text evidence="3 15">Belongs to the peptidase S11 family.</text>
</comment>
<evidence type="ECO:0000256" key="1">
    <source>
        <dbReference type="ARBA" id="ARBA00003217"/>
    </source>
</evidence>
<keyword evidence="6" id="KW-0645">Protease</keyword>
<feature type="chain" id="PRO_5001755112" description="serine-type D-Ala-D-Ala carboxypeptidase" evidence="16">
    <location>
        <begin position="25"/>
        <end position="390"/>
    </location>
</feature>
<dbReference type="EC" id="3.4.16.4" evidence="4"/>
<dbReference type="EMBL" id="BBIO01000027">
    <property type="protein sequence ID" value="GAK46756.1"/>
    <property type="molecule type" value="Genomic_DNA"/>
</dbReference>
<dbReference type="Proteomes" id="UP000028702">
    <property type="component" value="Unassembled WGS sequence"/>
</dbReference>
<evidence type="ECO:0000256" key="16">
    <source>
        <dbReference type="SAM" id="SignalP"/>
    </source>
</evidence>
<evidence type="ECO:0000256" key="14">
    <source>
        <dbReference type="PIRSR" id="PIRSR618044-2"/>
    </source>
</evidence>
<dbReference type="PANTHER" id="PTHR21581:SF6">
    <property type="entry name" value="TRAFFICKING PROTEIN PARTICLE COMPLEX SUBUNIT 12"/>
    <property type="match status" value="1"/>
</dbReference>
<keyword evidence="11" id="KW-0961">Cell wall biogenesis/degradation</keyword>
<keyword evidence="5 18" id="KW-0121">Carboxypeptidase</keyword>
<comment type="catalytic activity">
    <reaction evidence="12">
        <text>Preferential cleavage: (Ac)2-L-Lys-D-Ala-|-D-Ala. Also transpeptidation of peptidyl-alanyl moieties that are N-acyl substituents of D-alanine.</text>
        <dbReference type="EC" id="3.4.16.4"/>
    </reaction>
</comment>
<evidence type="ECO:0000256" key="11">
    <source>
        <dbReference type="ARBA" id="ARBA00023316"/>
    </source>
</evidence>
<organism evidence="18 19">
    <name type="scientific">Tepidicaulis marinus</name>
    <dbReference type="NCBI Taxonomy" id="1333998"/>
    <lineage>
        <taxon>Bacteria</taxon>
        <taxon>Pseudomonadati</taxon>
        <taxon>Pseudomonadota</taxon>
        <taxon>Alphaproteobacteria</taxon>
        <taxon>Hyphomicrobiales</taxon>
        <taxon>Parvibaculaceae</taxon>
        <taxon>Tepidicaulis</taxon>
    </lineage>
</organism>
<dbReference type="Pfam" id="PF00768">
    <property type="entry name" value="Peptidase_S11"/>
    <property type="match status" value="1"/>
</dbReference>
<dbReference type="Gene3D" id="3.40.710.10">
    <property type="entry name" value="DD-peptidase/beta-lactamase superfamily"/>
    <property type="match status" value="1"/>
</dbReference>
<evidence type="ECO:0000256" key="12">
    <source>
        <dbReference type="ARBA" id="ARBA00034000"/>
    </source>
</evidence>
<evidence type="ECO:0000259" key="17">
    <source>
        <dbReference type="SMART" id="SM00936"/>
    </source>
</evidence>
<evidence type="ECO:0000256" key="2">
    <source>
        <dbReference type="ARBA" id="ARBA00004752"/>
    </source>
</evidence>
<feature type="signal peptide" evidence="16">
    <location>
        <begin position="1"/>
        <end position="24"/>
    </location>
</feature>
<evidence type="ECO:0000256" key="9">
    <source>
        <dbReference type="ARBA" id="ARBA00022960"/>
    </source>
</evidence>
<dbReference type="GO" id="GO:0071555">
    <property type="term" value="P:cell wall organization"/>
    <property type="evidence" value="ECO:0007669"/>
    <property type="project" value="UniProtKB-KW"/>
</dbReference>
<evidence type="ECO:0000256" key="10">
    <source>
        <dbReference type="ARBA" id="ARBA00022984"/>
    </source>
</evidence>
<comment type="function">
    <text evidence="1">Removes C-terminal D-alanyl residues from sugar-peptide cell wall precursors.</text>
</comment>
<evidence type="ECO:0000256" key="4">
    <source>
        <dbReference type="ARBA" id="ARBA00012448"/>
    </source>
</evidence>
<gene>
    <name evidence="18" type="ORF">M2A_3255</name>
</gene>
<feature type="active site" description="Proton acceptor" evidence="13">
    <location>
        <position position="68"/>
    </location>
</feature>
<dbReference type="PANTHER" id="PTHR21581">
    <property type="entry name" value="D-ALANYL-D-ALANINE CARBOXYPEPTIDASE"/>
    <property type="match status" value="1"/>
</dbReference>
<evidence type="ECO:0000313" key="18">
    <source>
        <dbReference type="EMBL" id="GAK46756.1"/>
    </source>
</evidence>
<dbReference type="InterPro" id="IPR001967">
    <property type="entry name" value="Peptidase_S11_N"/>
</dbReference>
<dbReference type="InterPro" id="IPR015956">
    <property type="entry name" value="Peniciliin-bd_prot_C_sf"/>
</dbReference>
<dbReference type="InterPro" id="IPR012907">
    <property type="entry name" value="Peptidase_S11_C"/>
</dbReference>
<dbReference type="InterPro" id="IPR012338">
    <property type="entry name" value="Beta-lactam/transpept-like"/>
</dbReference>
<protein>
    <recommendedName>
        <fullName evidence="4">serine-type D-Ala-D-Ala carboxypeptidase</fullName>
        <ecNumber evidence="4">3.4.16.4</ecNumber>
    </recommendedName>
</protein>
<keyword evidence="8" id="KW-0378">Hydrolase</keyword>
<dbReference type="InterPro" id="IPR037167">
    <property type="entry name" value="Peptidase_S11_C_sf"/>
</dbReference>
<keyword evidence="19" id="KW-1185">Reference proteome</keyword>
<dbReference type="eggNOG" id="COG1686">
    <property type="taxonomic scope" value="Bacteria"/>
</dbReference>
<accession>A0A081BFD8</accession>
<evidence type="ECO:0000256" key="15">
    <source>
        <dbReference type="RuleBase" id="RU004016"/>
    </source>
</evidence>
<dbReference type="RefSeq" id="WP_045449696.1">
    <property type="nucleotide sequence ID" value="NZ_BBIO01000027.1"/>
</dbReference>
<evidence type="ECO:0000256" key="5">
    <source>
        <dbReference type="ARBA" id="ARBA00022645"/>
    </source>
</evidence>
<evidence type="ECO:0000256" key="3">
    <source>
        <dbReference type="ARBA" id="ARBA00007164"/>
    </source>
</evidence>
<dbReference type="SUPFAM" id="SSF69189">
    <property type="entry name" value="Penicillin-binding protein associated domain"/>
    <property type="match status" value="1"/>
</dbReference>
<dbReference type="STRING" id="1333998.M2A_3255"/>
<dbReference type="AlphaFoldDB" id="A0A081BFD8"/>
<dbReference type="Pfam" id="PF07943">
    <property type="entry name" value="PBP5_C"/>
    <property type="match status" value="1"/>
</dbReference>
<keyword evidence="9" id="KW-0133">Cell shape</keyword>
<reference evidence="18 19" key="1">
    <citation type="submission" date="2014-07" db="EMBL/GenBank/DDBJ databases">
        <title>Tepidicaulis marinum gen. nov., sp. nov., a novel marine bacterium denitrifying nitrate to nitrous oxide strictly under microaerobic conditions.</title>
        <authorList>
            <person name="Takeuchi M."/>
            <person name="Yamagishi T."/>
            <person name="Kamagata Y."/>
            <person name="Oshima K."/>
            <person name="Hattori M."/>
            <person name="Katayama T."/>
            <person name="Hanada S."/>
            <person name="Tamaki H."/>
            <person name="Marumo K."/>
            <person name="Maeda H."/>
            <person name="Nedachi M."/>
            <person name="Iwasaki W."/>
            <person name="Suwa Y."/>
            <person name="Sakata S."/>
        </authorList>
    </citation>
    <scope>NUCLEOTIDE SEQUENCE [LARGE SCALE GENOMIC DNA]</scope>
    <source>
        <strain evidence="18 19">MA2</strain>
    </source>
</reference>
<sequence>MIRSYIQAARISFIAFIAAAFAMAAGAAGAYASFETKAEYAVLMDGETGAILYEKKGDELMSPASMSKLMTMTMLFEALKEDRISLEDEFTISENAWRKGGAASGSSTMFAKVHSRIPVKDLIRGVIVQSGNDACIAIAEGLKGSEAAFAEAMTERARELGMEKATFANSTGWPDPAQKMTARELAILARHMIYDLPDYYPYFAETEFTWNGITQHNRNPLLYLGMGVDGLKTGHTEDSGYGLVASAERGERRLIMVVNGLGSERERSEESQKLMEWGFREFKEYDLYAAGAVVENADVWQGVYDKVPLVVTEDVTIIMTRDARKNMKVTAEWNGPLQAPITAGEQAGTLIVTAPDMPTRRIPLVAGADVEQQGLFGRALSSLKQMIMGQ</sequence>
<feature type="domain" description="Peptidase S11 D-Ala-D-Ala carboxypeptidase A C-terminal" evidence="17">
    <location>
        <begin position="282"/>
        <end position="372"/>
    </location>
</feature>
<feature type="active site" evidence="13">
    <location>
        <position position="130"/>
    </location>
</feature>
<feature type="binding site" evidence="14">
    <location>
        <position position="232"/>
    </location>
    <ligand>
        <name>substrate</name>
    </ligand>
</feature>
<dbReference type="PRINTS" id="PR00725">
    <property type="entry name" value="DADACBPTASE1"/>
</dbReference>
<dbReference type="InterPro" id="IPR018044">
    <property type="entry name" value="Peptidase_S11"/>
</dbReference>
<evidence type="ECO:0000256" key="13">
    <source>
        <dbReference type="PIRSR" id="PIRSR618044-1"/>
    </source>
</evidence>
<proteinExistence type="inferred from homology"/>
<comment type="pathway">
    <text evidence="2">Cell wall biogenesis; peptidoglycan biosynthesis.</text>
</comment>
<feature type="active site" description="Acyl-ester intermediate" evidence="13">
    <location>
        <position position="65"/>
    </location>
</feature>
<dbReference type="GO" id="GO:0009252">
    <property type="term" value="P:peptidoglycan biosynthetic process"/>
    <property type="evidence" value="ECO:0007669"/>
    <property type="project" value="UniProtKB-UniPathway"/>
</dbReference>
<dbReference type="Gene3D" id="2.60.410.10">
    <property type="entry name" value="D-Ala-D-Ala carboxypeptidase, C-terminal domain"/>
    <property type="match status" value="1"/>
</dbReference>
<dbReference type="SUPFAM" id="SSF56601">
    <property type="entry name" value="beta-lactamase/transpeptidase-like"/>
    <property type="match status" value="1"/>
</dbReference>
<evidence type="ECO:0000256" key="8">
    <source>
        <dbReference type="ARBA" id="ARBA00022801"/>
    </source>
</evidence>
<dbReference type="GO" id="GO:0006508">
    <property type="term" value="P:proteolysis"/>
    <property type="evidence" value="ECO:0007669"/>
    <property type="project" value="UniProtKB-KW"/>
</dbReference>
<evidence type="ECO:0000313" key="19">
    <source>
        <dbReference type="Proteomes" id="UP000028702"/>
    </source>
</evidence>
<dbReference type="SMART" id="SM00936">
    <property type="entry name" value="PBP5_C"/>
    <property type="match status" value="1"/>
</dbReference>
<comment type="caution">
    <text evidence="18">The sequence shown here is derived from an EMBL/GenBank/DDBJ whole genome shotgun (WGS) entry which is preliminary data.</text>
</comment>
<keyword evidence="7 16" id="KW-0732">Signal</keyword>
<evidence type="ECO:0000256" key="6">
    <source>
        <dbReference type="ARBA" id="ARBA00022670"/>
    </source>
</evidence>
<dbReference type="UniPathway" id="UPA00219"/>
<name>A0A081BFD8_9HYPH</name>
<dbReference type="GO" id="GO:0009002">
    <property type="term" value="F:serine-type D-Ala-D-Ala carboxypeptidase activity"/>
    <property type="evidence" value="ECO:0007669"/>
    <property type="project" value="UniProtKB-EC"/>
</dbReference>
<evidence type="ECO:0000256" key="7">
    <source>
        <dbReference type="ARBA" id="ARBA00022729"/>
    </source>
</evidence>
<dbReference type="GO" id="GO:0008360">
    <property type="term" value="P:regulation of cell shape"/>
    <property type="evidence" value="ECO:0007669"/>
    <property type="project" value="UniProtKB-KW"/>
</dbReference>